<comment type="caution">
    <text evidence="1">The sequence shown here is derived from an EMBL/GenBank/DDBJ whole genome shotgun (WGS) entry which is preliminary data.</text>
</comment>
<name>X1QWG8_9ZZZZ</name>
<sequence length="74" mass="8732">MNQDLAWDMGRQKTLWIDEDCWSKLERMEGDSVSDKVRRCIKQADTATDALEQALRRRIKYLEDKLKSVGWKGD</sequence>
<dbReference type="EMBL" id="BARW01001260">
    <property type="protein sequence ID" value="GAI72608.1"/>
    <property type="molecule type" value="Genomic_DNA"/>
</dbReference>
<protein>
    <submittedName>
        <fullName evidence="1">Uncharacterized protein</fullName>
    </submittedName>
</protein>
<evidence type="ECO:0000313" key="1">
    <source>
        <dbReference type="EMBL" id="GAI72608.1"/>
    </source>
</evidence>
<gene>
    <name evidence="1" type="ORF">S12H4_04192</name>
</gene>
<dbReference type="AlphaFoldDB" id="X1QWG8"/>
<proteinExistence type="predicted"/>
<accession>X1QWG8</accession>
<organism evidence="1">
    <name type="scientific">marine sediment metagenome</name>
    <dbReference type="NCBI Taxonomy" id="412755"/>
    <lineage>
        <taxon>unclassified sequences</taxon>
        <taxon>metagenomes</taxon>
        <taxon>ecological metagenomes</taxon>
    </lineage>
</organism>
<reference evidence="1" key="1">
    <citation type="journal article" date="2014" name="Front. Microbiol.">
        <title>High frequency of phylogenetically diverse reductive dehalogenase-homologous genes in deep subseafloor sedimentary metagenomes.</title>
        <authorList>
            <person name="Kawai M."/>
            <person name="Futagami T."/>
            <person name="Toyoda A."/>
            <person name="Takaki Y."/>
            <person name="Nishi S."/>
            <person name="Hori S."/>
            <person name="Arai W."/>
            <person name="Tsubouchi T."/>
            <person name="Morono Y."/>
            <person name="Uchiyama I."/>
            <person name="Ito T."/>
            <person name="Fujiyama A."/>
            <person name="Inagaki F."/>
            <person name="Takami H."/>
        </authorList>
    </citation>
    <scope>NUCLEOTIDE SEQUENCE</scope>
    <source>
        <strain evidence="1">Expedition CK06-06</strain>
    </source>
</reference>